<feature type="chain" id="PRO_5041383715" description="Pentatricopeptide repeat-containing protein, chloroplastic" evidence="2">
    <location>
        <begin position="21"/>
        <end position="345"/>
    </location>
</feature>
<dbReference type="PANTHER" id="PTHR47447">
    <property type="entry name" value="OS03G0856100 PROTEIN"/>
    <property type="match status" value="1"/>
</dbReference>
<comment type="caution">
    <text evidence="3">The sequence shown here is derived from an EMBL/GenBank/DDBJ whole genome shotgun (WGS) entry which is preliminary data.</text>
</comment>
<evidence type="ECO:0000313" key="4">
    <source>
        <dbReference type="Proteomes" id="UP001178507"/>
    </source>
</evidence>
<keyword evidence="1" id="KW-0677">Repeat</keyword>
<dbReference type="InterPro" id="IPR011990">
    <property type="entry name" value="TPR-like_helical_dom_sf"/>
</dbReference>
<dbReference type="Proteomes" id="UP001178507">
    <property type="component" value="Unassembled WGS sequence"/>
</dbReference>
<gene>
    <name evidence="3" type="ORF">EVOR1521_LOCUS20524</name>
</gene>
<reference evidence="3" key="1">
    <citation type="submission" date="2023-08" db="EMBL/GenBank/DDBJ databases">
        <authorList>
            <person name="Chen Y."/>
            <person name="Shah S."/>
            <person name="Dougan E. K."/>
            <person name="Thang M."/>
            <person name="Chan C."/>
        </authorList>
    </citation>
    <scope>NUCLEOTIDE SEQUENCE</scope>
</reference>
<evidence type="ECO:0008006" key="5">
    <source>
        <dbReference type="Google" id="ProtNLM"/>
    </source>
</evidence>
<organism evidence="3 4">
    <name type="scientific">Effrenium voratum</name>
    <dbReference type="NCBI Taxonomy" id="2562239"/>
    <lineage>
        <taxon>Eukaryota</taxon>
        <taxon>Sar</taxon>
        <taxon>Alveolata</taxon>
        <taxon>Dinophyceae</taxon>
        <taxon>Suessiales</taxon>
        <taxon>Symbiodiniaceae</taxon>
        <taxon>Effrenium</taxon>
    </lineage>
</organism>
<evidence type="ECO:0000313" key="3">
    <source>
        <dbReference type="EMBL" id="CAJ1396266.1"/>
    </source>
</evidence>
<accession>A0AA36IZ44</accession>
<evidence type="ECO:0000256" key="1">
    <source>
        <dbReference type="ARBA" id="ARBA00022737"/>
    </source>
</evidence>
<dbReference type="Gene3D" id="1.25.40.10">
    <property type="entry name" value="Tetratricopeptide repeat domain"/>
    <property type="match status" value="2"/>
</dbReference>
<protein>
    <recommendedName>
        <fullName evidence="5">Pentatricopeptide repeat-containing protein, chloroplastic</fullName>
    </recommendedName>
</protein>
<proteinExistence type="predicted"/>
<dbReference type="AlphaFoldDB" id="A0AA36IZ44"/>
<sequence length="345" mass="37188">MRGAWRGALALGSAALRVLGELPWRRAMAHFFSHTEGQRNVFQVSGAVAAMKFRWRGAAALLHGSRDRGISQTVVSCGALSAYGAWEFALLQLRWMPLHRLAVDAFGAARRIGAMRTWRKAAAAFETSKLEVATGVVGKNLLLSALEKVWPRAMLVLRTGVRANVVSFNCALSGLEKAGYWRRALPLLDSLATVTISPDMVSCSAAISACEQQGKWRQAQQLLAREASASACAGAMSAAEKAAQWRPALQLLRRLPLLSFRRDLVAFNAALCAAQRGARNGAWQAGLDLFKAMAQVRVEADIVSLNSACLCAGSCREGQVTLELLREAETGLRKAAGVLKGRQMA</sequence>
<evidence type="ECO:0000256" key="2">
    <source>
        <dbReference type="SAM" id="SignalP"/>
    </source>
</evidence>
<keyword evidence="2" id="KW-0732">Signal</keyword>
<feature type="signal peptide" evidence="2">
    <location>
        <begin position="1"/>
        <end position="20"/>
    </location>
</feature>
<dbReference type="EMBL" id="CAUJNA010003225">
    <property type="protein sequence ID" value="CAJ1396266.1"/>
    <property type="molecule type" value="Genomic_DNA"/>
</dbReference>
<keyword evidence="4" id="KW-1185">Reference proteome</keyword>
<name>A0AA36IZ44_9DINO</name>
<dbReference type="PANTHER" id="PTHR47447:SF17">
    <property type="entry name" value="OS12G0638900 PROTEIN"/>
    <property type="match status" value="1"/>
</dbReference>